<accession>A0A077RRI8</accession>
<dbReference type="Gramene" id="TraesCAD_scaffold_038848_01G000100.1">
    <property type="protein sequence ID" value="TraesCAD_scaffold_038848_01G000100.1"/>
    <property type="gene ID" value="TraesCAD_scaffold_038848_01G000100"/>
</dbReference>
<dbReference type="Gramene" id="TraesSTA3B03G01601100.1">
    <property type="protein sequence ID" value="TraesSTA3B03G01601100.1.CDS1"/>
    <property type="gene ID" value="TraesSTA3B03G01601100"/>
</dbReference>
<dbReference type="AlphaFoldDB" id="A0A077RRI8"/>
<feature type="domain" description="F-box" evidence="1">
    <location>
        <begin position="6"/>
        <end position="43"/>
    </location>
</feature>
<evidence type="ECO:0000313" key="3">
    <source>
        <dbReference type="Proteomes" id="UP000019116"/>
    </source>
</evidence>
<dbReference type="Gene3D" id="1.20.1280.50">
    <property type="match status" value="1"/>
</dbReference>
<dbReference type="Gramene" id="TraesWEE_scaffold_113186_01G000100.1">
    <property type="protein sequence ID" value="TraesWEE_scaffold_113186_01G000100.1"/>
    <property type="gene ID" value="TraesWEE_scaffold_113186_01G000100"/>
</dbReference>
<protein>
    <recommendedName>
        <fullName evidence="1">F-box domain-containing protein</fullName>
    </recommendedName>
</protein>
<dbReference type="SUPFAM" id="SSF81383">
    <property type="entry name" value="F-box domain"/>
    <property type="match status" value="1"/>
</dbReference>
<reference evidence="2" key="2">
    <citation type="submission" date="2018-10" db="UniProtKB">
        <authorList>
            <consortium name="EnsemblPlants"/>
        </authorList>
    </citation>
    <scope>IDENTIFICATION</scope>
</reference>
<reference evidence="2" key="1">
    <citation type="submission" date="2018-08" db="EMBL/GenBank/DDBJ databases">
        <authorList>
            <person name="Rossello M."/>
        </authorList>
    </citation>
    <scope>NUCLEOTIDE SEQUENCE [LARGE SCALE GENOMIC DNA]</scope>
    <source>
        <strain evidence="2">cv. Chinese Spring</strain>
    </source>
</reference>
<dbReference type="OrthoDB" id="681455at2759"/>
<dbReference type="Gramene" id="TraesJUL3B03G01622710.1">
    <property type="protein sequence ID" value="TraesJUL3B03G01622710.1.CDS1"/>
    <property type="gene ID" value="TraesJUL3B03G01622710"/>
</dbReference>
<dbReference type="Gramene" id="TraesSYM3B03G01632340.1">
    <property type="protein sequence ID" value="TraesSYM3B03G01632340.1.CDS1"/>
    <property type="gene ID" value="TraesSYM3B03G01632340"/>
</dbReference>
<dbReference type="Proteomes" id="UP000019116">
    <property type="component" value="Chromosome 3B"/>
</dbReference>
<dbReference type="Gramene" id="TraesCS3B02G192800.1">
    <property type="protein sequence ID" value="TraesCS3B02G192800.1.cds1"/>
    <property type="gene ID" value="TraesCS3B02G192800"/>
</dbReference>
<name>A0A077RRI8_WHEAT</name>
<dbReference type="Gramene" id="TraesCLE_scaffold_134015_01G000100.1">
    <property type="protein sequence ID" value="TraesCLE_scaffold_134015_01G000100.1"/>
    <property type="gene ID" value="TraesCLE_scaffold_134015_01G000100"/>
</dbReference>
<proteinExistence type="predicted"/>
<dbReference type="EnsemblPlants" id="TraesCS3B02G192800.1">
    <property type="protein sequence ID" value="TraesCS3B02G192800.1.cds1"/>
    <property type="gene ID" value="TraesCS3B02G192800"/>
</dbReference>
<dbReference type="Gramene" id="TraesPARA_EIv1.0_1002460.1">
    <property type="protein sequence ID" value="TraesPARA_EIv1.0_1002460.1.CDS1"/>
    <property type="gene ID" value="TraesPARA_EIv1.0_1002460"/>
</dbReference>
<evidence type="ECO:0000313" key="2">
    <source>
        <dbReference type="EnsemblPlants" id="TraesCS3B02G192800.1.cds1"/>
    </source>
</evidence>
<dbReference type="PANTHER" id="PTHR31672">
    <property type="entry name" value="BNACNNG10540D PROTEIN"/>
    <property type="match status" value="1"/>
</dbReference>
<organism evidence="2">
    <name type="scientific">Triticum aestivum</name>
    <name type="common">Wheat</name>
    <dbReference type="NCBI Taxonomy" id="4565"/>
    <lineage>
        <taxon>Eukaryota</taxon>
        <taxon>Viridiplantae</taxon>
        <taxon>Streptophyta</taxon>
        <taxon>Embryophyta</taxon>
        <taxon>Tracheophyta</taxon>
        <taxon>Spermatophyta</taxon>
        <taxon>Magnoliopsida</taxon>
        <taxon>Liliopsida</taxon>
        <taxon>Poales</taxon>
        <taxon>Poaceae</taxon>
        <taxon>BOP clade</taxon>
        <taxon>Pooideae</taxon>
        <taxon>Triticodae</taxon>
        <taxon>Triticeae</taxon>
        <taxon>Triticinae</taxon>
        <taxon>Triticum</taxon>
    </lineage>
</organism>
<dbReference type="Gramene" id="TraesLDM3B03G01610100.1">
    <property type="protein sequence ID" value="TraesLDM3B03G01610100.1.CDS1"/>
    <property type="gene ID" value="TraesLDM3B03G01610100"/>
</dbReference>
<dbReference type="Gramene" id="TraesNOR3B03G01630300.1">
    <property type="protein sequence ID" value="TraesNOR3B03G01630300.1.CDS1"/>
    <property type="gene ID" value="TraesNOR3B03G01630300"/>
</dbReference>
<dbReference type="InterPro" id="IPR050796">
    <property type="entry name" value="SCF_F-box_component"/>
</dbReference>
<dbReference type="Pfam" id="PF00646">
    <property type="entry name" value="F-box"/>
    <property type="match status" value="1"/>
</dbReference>
<dbReference type="InterPro" id="IPR001810">
    <property type="entry name" value="F-box_dom"/>
</dbReference>
<dbReference type="OMA" id="DERWELW"/>
<dbReference type="Gramene" id="TraesCS3B03G0464500.1">
    <property type="protein sequence ID" value="TraesCS3B03G0464500.1.CDS1"/>
    <property type="gene ID" value="TraesCS3B03G0464500"/>
</dbReference>
<dbReference type="PANTHER" id="PTHR31672:SF2">
    <property type="entry name" value="F-BOX DOMAIN-CONTAINING PROTEIN"/>
    <property type="match status" value="1"/>
</dbReference>
<dbReference type="Gramene" id="TraesMAC3B03G01609230.1">
    <property type="protein sequence ID" value="TraesMAC3B03G01609230.1.CDS1"/>
    <property type="gene ID" value="TraesMAC3B03G01609230"/>
</dbReference>
<dbReference type="HOGENOM" id="CLU_032609_3_0_1"/>
<dbReference type="Gramene" id="TraesJAG3B03G01618620.1">
    <property type="protein sequence ID" value="TraesJAG3B03G01618620.1.CDS1"/>
    <property type="gene ID" value="TraesJAG3B03G01618620"/>
</dbReference>
<dbReference type="InterPro" id="IPR036047">
    <property type="entry name" value="F-box-like_dom_sf"/>
</dbReference>
<keyword evidence="3" id="KW-1185">Reference proteome</keyword>
<dbReference type="Gramene" id="TraesLAC3B03G01551570.1">
    <property type="protein sequence ID" value="TraesLAC3B03G01551570.1.CDS1"/>
    <property type="gene ID" value="TraesLAC3B03G01551570"/>
</dbReference>
<evidence type="ECO:0000259" key="1">
    <source>
        <dbReference type="Pfam" id="PF00646"/>
    </source>
</evidence>
<sequence>MMVEHLLDLGEDLIVEILTHLPTRSVLVARAVCIDFRRVATSAAFLAAHARRRPLAPLEILLYDRTTTGHVDDYVYLDALSVSVRHPGRPVRRPLARLPATKPQAELLGEQFCLPLASCDGLLLLGTAVAGQYLVSNPTTRQWAELPRLRRPHIEDGGRSLESLHTSAYQESGFYFHEPSSEYRLLCHVTIQEGLPPAYYIFSTGADEPRRLDNVKAGSIGDFFSPSGCDMITPAVLRGHLHWLRHPEAGSAGEMAAFDTADETFRRMPAPPVANELLARLLVADGSLMASEFRKLAVDLWVLEGYAGAASASAGGTRWELRHSFEVPWQARMPTSALVVIGGDEEGDVVLGTRHGVAVYDVRSRTVRAVDVGPGGSKGVRLTQRALRIRESLVRHTFFETQRHPGIPSLYWRFCSC</sequence>